<name>A0AAU7AQ28_9ACTN</name>
<dbReference type="Gene3D" id="3.40.630.30">
    <property type="match status" value="1"/>
</dbReference>
<keyword evidence="2" id="KW-0808">Transferase</keyword>
<dbReference type="EC" id="2.3.1.-" evidence="2"/>
<protein>
    <submittedName>
        <fullName evidence="2">Acetyltransferase Pat</fullName>
        <ecNumber evidence="2">2.3.1.-</ecNumber>
    </submittedName>
</protein>
<evidence type="ECO:0000313" key="2">
    <source>
        <dbReference type="EMBL" id="XAY03724.1"/>
    </source>
</evidence>
<dbReference type="AlphaFoldDB" id="A0AAU7AQ28"/>
<dbReference type="GO" id="GO:0016747">
    <property type="term" value="F:acyltransferase activity, transferring groups other than amino-acyl groups"/>
    <property type="evidence" value="ECO:0007669"/>
    <property type="project" value="InterPro"/>
</dbReference>
<dbReference type="CDD" id="cd04301">
    <property type="entry name" value="NAT_SF"/>
    <property type="match status" value="1"/>
</dbReference>
<gene>
    <name evidence="2" type="ORF">DSM112329_00544</name>
</gene>
<reference evidence="2" key="1">
    <citation type="submission" date="2022-12" db="EMBL/GenBank/DDBJ databases">
        <title>Paraconexibacter alkalitolerans sp. nov. and Baekduia alba sp. nov., isolated from soil and emended description of the genera Paraconexibacter (Chun et al., 2020) and Baekduia (An et al., 2020).</title>
        <authorList>
            <person name="Vieira S."/>
            <person name="Huber K.J."/>
            <person name="Geppert A."/>
            <person name="Wolf J."/>
            <person name="Neumann-Schaal M."/>
            <person name="Muesken M."/>
            <person name="Overmann J."/>
        </authorList>
    </citation>
    <scope>NUCLEOTIDE SEQUENCE</scope>
    <source>
        <strain evidence="2">AEG42_29</strain>
    </source>
</reference>
<organism evidence="2">
    <name type="scientific">Paraconexibacter sp. AEG42_29</name>
    <dbReference type="NCBI Taxonomy" id="2997339"/>
    <lineage>
        <taxon>Bacteria</taxon>
        <taxon>Bacillati</taxon>
        <taxon>Actinomycetota</taxon>
        <taxon>Thermoleophilia</taxon>
        <taxon>Solirubrobacterales</taxon>
        <taxon>Paraconexibacteraceae</taxon>
        <taxon>Paraconexibacter</taxon>
    </lineage>
</organism>
<dbReference type="InterPro" id="IPR000182">
    <property type="entry name" value="GNAT_dom"/>
</dbReference>
<dbReference type="SUPFAM" id="SSF55729">
    <property type="entry name" value="Acyl-CoA N-acyltransferases (Nat)"/>
    <property type="match status" value="1"/>
</dbReference>
<feature type="domain" description="N-acetyltransferase" evidence="1">
    <location>
        <begin position="11"/>
        <end position="165"/>
    </location>
</feature>
<dbReference type="InterPro" id="IPR016181">
    <property type="entry name" value="Acyl_CoA_acyltransferase"/>
</dbReference>
<keyword evidence="2" id="KW-0012">Acyltransferase</keyword>
<dbReference type="KEGG" id="parq:DSM112329_00544"/>
<evidence type="ECO:0000259" key="1">
    <source>
        <dbReference type="PROSITE" id="PS51186"/>
    </source>
</evidence>
<dbReference type="RefSeq" id="WP_354700277.1">
    <property type="nucleotide sequence ID" value="NZ_CP114014.1"/>
</dbReference>
<dbReference type="PROSITE" id="PS51186">
    <property type="entry name" value="GNAT"/>
    <property type="match status" value="1"/>
</dbReference>
<dbReference type="EMBL" id="CP114014">
    <property type="protein sequence ID" value="XAY03724.1"/>
    <property type="molecule type" value="Genomic_DNA"/>
</dbReference>
<sequence>MLAIGSPVPGLTVRPIRPDDKAQLAAGLALLSEASIYRRFLAPKPRFTTTELRYLTEVDGLDHAALVAVDRTGALVAVGRYVRSQTDPESAEVAVVVADHLQGRGVGTWLGLQLADRARAAGILHFTAIMLPDNTAALRLLTRISAHLRTSYHDGVRELIADLAA</sequence>
<dbReference type="Pfam" id="PF13302">
    <property type="entry name" value="Acetyltransf_3"/>
    <property type="match status" value="1"/>
</dbReference>
<accession>A0AAU7AQ28</accession>
<proteinExistence type="predicted"/>